<comment type="caution">
    <text evidence="3">Lacks conserved residue(s) required for the propagation of feature annotation.</text>
</comment>
<gene>
    <name evidence="6" type="ORF">ACJMK2_018113</name>
</gene>
<reference evidence="6 7" key="1">
    <citation type="submission" date="2024-11" db="EMBL/GenBank/DDBJ databases">
        <title>Chromosome-level genome assembly of the freshwater bivalve Anodonta woodiana.</title>
        <authorList>
            <person name="Chen X."/>
        </authorList>
    </citation>
    <scope>NUCLEOTIDE SEQUENCE [LARGE SCALE GENOMIC DNA]</scope>
    <source>
        <strain evidence="6">MN2024</strain>
        <tissue evidence="6">Gills</tissue>
    </source>
</reference>
<dbReference type="Proteomes" id="UP001634394">
    <property type="component" value="Unassembled WGS sequence"/>
</dbReference>
<organism evidence="6 7">
    <name type="scientific">Sinanodonta woodiana</name>
    <name type="common">Chinese pond mussel</name>
    <name type="synonym">Anodonta woodiana</name>
    <dbReference type="NCBI Taxonomy" id="1069815"/>
    <lineage>
        <taxon>Eukaryota</taxon>
        <taxon>Metazoa</taxon>
        <taxon>Spiralia</taxon>
        <taxon>Lophotrochozoa</taxon>
        <taxon>Mollusca</taxon>
        <taxon>Bivalvia</taxon>
        <taxon>Autobranchia</taxon>
        <taxon>Heteroconchia</taxon>
        <taxon>Palaeoheterodonta</taxon>
        <taxon>Unionida</taxon>
        <taxon>Unionoidea</taxon>
        <taxon>Unionidae</taxon>
        <taxon>Unioninae</taxon>
        <taxon>Sinanodonta</taxon>
    </lineage>
</organism>
<dbReference type="EMBL" id="JBJQND010000016">
    <property type="protein sequence ID" value="KAL3847190.1"/>
    <property type="molecule type" value="Genomic_DNA"/>
</dbReference>
<evidence type="ECO:0000256" key="1">
    <source>
        <dbReference type="ARBA" id="ARBA00022729"/>
    </source>
</evidence>
<keyword evidence="7" id="KW-1185">Reference proteome</keyword>
<dbReference type="Pfam" id="PF00530">
    <property type="entry name" value="SRCR"/>
    <property type="match status" value="1"/>
</dbReference>
<dbReference type="FunFam" id="3.10.250.10:FF:000001">
    <property type="entry name" value="Lysyl oxidase 4 isoform X1"/>
    <property type="match status" value="1"/>
</dbReference>
<feature type="signal peptide" evidence="4">
    <location>
        <begin position="1"/>
        <end position="21"/>
    </location>
</feature>
<dbReference type="Gene3D" id="3.10.250.10">
    <property type="entry name" value="SRCR-like domain"/>
    <property type="match status" value="1"/>
</dbReference>
<dbReference type="AlphaFoldDB" id="A0ABD3UCR5"/>
<feature type="chain" id="PRO_5044871881" description="SRCR domain-containing protein" evidence="4">
    <location>
        <begin position="22"/>
        <end position="227"/>
    </location>
</feature>
<evidence type="ECO:0000313" key="6">
    <source>
        <dbReference type="EMBL" id="KAL3847190.1"/>
    </source>
</evidence>
<evidence type="ECO:0000313" key="7">
    <source>
        <dbReference type="Proteomes" id="UP001634394"/>
    </source>
</evidence>
<feature type="domain" description="SRCR" evidence="5">
    <location>
        <begin position="27"/>
        <end position="134"/>
    </location>
</feature>
<dbReference type="PANTHER" id="PTHR48071:SF18">
    <property type="entry name" value="DELETED IN MALIGNANT BRAIN TUMORS 1 PROTEIN-RELATED"/>
    <property type="match status" value="1"/>
</dbReference>
<protein>
    <recommendedName>
        <fullName evidence="5">SRCR domain-containing protein</fullName>
    </recommendedName>
</protein>
<dbReference type="PRINTS" id="PR00258">
    <property type="entry name" value="SPERACTRCPTR"/>
</dbReference>
<feature type="disulfide bond" evidence="3">
    <location>
        <begin position="103"/>
        <end position="113"/>
    </location>
</feature>
<proteinExistence type="predicted"/>
<evidence type="ECO:0000256" key="4">
    <source>
        <dbReference type="SAM" id="SignalP"/>
    </source>
</evidence>
<dbReference type="SUPFAM" id="SSF56487">
    <property type="entry name" value="SRCR-like"/>
    <property type="match status" value="1"/>
</dbReference>
<evidence type="ECO:0000256" key="2">
    <source>
        <dbReference type="ARBA" id="ARBA00023157"/>
    </source>
</evidence>
<accession>A0ABD3UCR5</accession>
<dbReference type="PANTHER" id="PTHR48071">
    <property type="entry name" value="SRCR DOMAIN-CONTAINING PROTEIN"/>
    <property type="match status" value="1"/>
</dbReference>
<sequence length="227" mass="25025">MNSHMIVVRIGILGFLTVSMAQLDGDIRLTDARIPTRGKIEIFYSGSWGRVCDDGFYDSSATVVCRQLFGGGVTGKAIQTYDYVYYDYMYHDIATIWLDDVFCVGTEARLMDCPHLPWGQHNCVNAEDVGVNCLGVVFPTTNSTPPLPELRFQAVVNDINEYSFLAATTTESLVNCVRQCDQCCDDAPCKLVQYDGTSKTCSLMKFNQSDASVTACSAGSMKCMTKL</sequence>
<comment type="caution">
    <text evidence="6">The sequence shown here is derived from an EMBL/GenBank/DDBJ whole genome shotgun (WGS) entry which is preliminary data.</text>
</comment>
<name>A0ABD3UCR5_SINWO</name>
<dbReference type="PROSITE" id="PS50287">
    <property type="entry name" value="SRCR_2"/>
    <property type="match status" value="1"/>
</dbReference>
<keyword evidence="2 3" id="KW-1015">Disulfide bond</keyword>
<evidence type="ECO:0000259" key="5">
    <source>
        <dbReference type="PROSITE" id="PS50287"/>
    </source>
</evidence>
<evidence type="ECO:0000256" key="3">
    <source>
        <dbReference type="PROSITE-ProRule" id="PRU00196"/>
    </source>
</evidence>
<keyword evidence="1 4" id="KW-0732">Signal</keyword>
<dbReference type="SMART" id="SM00202">
    <property type="entry name" value="SR"/>
    <property type="match status" value="1"/>
</dbReference>
<dbReference type="InterPro" id="IPR036772">
    <property type="entry name" value="SRCR-like_dom_sf"/>
</dbReference>
<dbReference type="InterPro" id="IPR001190">
    <property type="entry name" value="SRCR"/>
</dbReference>